<dbReference type="STRING" id="210143.A0A1R3I908"/>
<dbReference type="OrthoDB" id="264354at2759"/>
<dbReference type="AlphaFoldDB" id="A0A1R3I908"/>
<accession>A0A1R3I908</accession>
<dbReference type="Proteomes" id="UP000188268">
    <property type="component" value="Unassembled WGS sequence"/>
</dbReference>
<feature type="region of interest" description="Disordered" evidence="1">
    <location>
        <begin position="19"/>
        <end position="38"/>
    </location>
</feature>
<keyword evidence="3" id="KW-1185">Reference proteome</keyword>
<reference evidence="2 3" key="1">
    <citation type="submission" date="2013-09" db="EMBL/GenBank/DDBJ databases">
        <title>Corchorus capsularis genome sequencing.</title>
        <authorList>
            <person name="Alam M."/>
            <person name="Haque M.S."/>
            <person name="Islam M.S."/>
            <person name="Emdad E.M."/>
            <person name="Islam M.M."/>
            <person name="Ahmed B."/>
            <person name="Halim A."/>
            <person name="Hossen Q.M.M."/>
            <person name="Hossain M.Z."/>
            <person name="Ahmed R."/>
            <person name="Khan M.M."/>
            <person name="Islam R."/>
            <person name="Rashid M.M."/>
            <person name="Khan S.A."/>
            <person name="Rahman M.S."/>
            <person name="Alam M."/>
        </authorList>
    </citation>
    <scope>NUCLEOTIDE SEQUENCE [LARGE SCALE GENOMIC DNA]</scope>
    <source>
        <strain evidence="3">cv. CVL-1</strain>
        <tissue evidence="2">Whole seedling</tissue>
    </source>
</reference>
<dbReference type="Gramene" id="OMO79044">
    <property type="protein sequence ID" value="OMO79044"/>
    <property type="gene ID" value="CCACVL1_13943"/>
</dbReference>
<organism evidence="2 3">
    <name type="scientific">Corchorus capsularis</name>
    <name type="common">Jute</name>
    <dbReference type="NCBI Taxonomy" id="210143"/>
    <lineage>
        <taxon>Eukaryota</taxon>
        <taxon>Viridiplantae</taxon>
        <taxon>Streptophyta</taxon>
        <taxon>Embryophyta</taxon>
        <taxon>Tracheophyta</taxon>
        <taxon>Spermatophyta</taxon>
        <taxon>Magnoliopsida</taxon>
        <taxon>eudicotyledons</taxon>
        <taxon>Gunneridae</taxon>
        <taxon>Pentapetalae</taxon>
        <taxon>rosids</taxon>
        <taxon>malvids</taxon>
        <taxon>Malvales</taxon>
        <taxon>Malvaceae</taxon>
        <taxon>Grewioideae</taxon>
        <taxon>Apeibeae</taxon>
        <taxon>Corchorus</taxon>
    </lineage>
</organism>
<evidence type="ECO:0000313" key="3">
    <source>
        <dbReference type="Proteomes" id="UP000188268"/>
    </source>
</evidence>
<gene>
    <name evidence="2" type="ORF">CCACVL1_13943</name>
</gene>
<comment type="caution">
    <text evidence="2">The sequence shown here is derived from an EMBL/GenBank/DDBJ whole genome shotgun (WGS) entry which is preliminary data.</text>
</comment>
<evidence type="ECO:0000256" key="1">
    <source>
        <dbReference type="SAM" id="MobiDB-lite"/>
    </source>
</evidence>
<dbReference type="EMBL" id="AWWV01010499">
    <property type="protein sequence ID" value="OMO79044.1"/>
    <property type="molecule type" value="Genomic_DNA"/>
</dbReference>
<protein>
    <submittedName>
        <fullName evidence="2">Uncharacterized protein</fullName>
    </submittedName>
</protein>
<proteinExistence type="predicted"/>
<sequence length="81" mass="8734">MSDHLVLYVDRLVRPVPVQPVESEAGPSTGIAGPSCSADDKEKEVARFAQPCWCGNGPFHPSEPLVPLTGKNELLLGHHFT</sequence>
<evidence type="ECO:0000313" key="2">
    <source>
        <dbReference type="EMBL" id="OMO79044.1"/>
    </source>
</evidence>
<name>A0A1R3I908_COCAP</name>